<dbReference type="Proteomes" id="UP000039324">
    <property type="component" value="Unassembled WGS sequence"/>
</dbReference>
<feature type="transmembrane region" description="Helical" evidence="1">
    <location>
        <begin position="88"/>
        <end position="106"/>
    </location>
</feature>
<feature type="transmembrane region" description="Helical" evidence="1">
    <location>
        <begin position="50"/>
        <end position="68"/>
    </location>
</feature>
<feature type="transmembrane region" description="Helical" evidence="1">
    <location>
        <begin position="181"/>
        <end position="203"/>
    </location>
</feature>
<keyword evidence="1" id="KW-0472">Membrane</keyword>
<reference evidence="3 5" key="2">
    <citation type="submission" date="2018-03" db="EMBL/GenBank/DDBJ databases">
        <authorList>
            <person name="Fogelqvist J."/>
        </authorList>
    </citation>
    <scope>NUCLEOTIDE SEQUENCE [LARGE SCALE GENOMIC DNA]</scope>
</reference>
<protein>
    <submittedName>
        <fullName evidence="2">Uncharacterized protein</fullName>
    </submittedName>
</protein>
<sequence length="308" mass="35656">MEKRSIRRYIHIAKRRINGSLRWTGQRLRFNEAKAADLVTSYYLTDRLLFAYRLAVLLYITWATGMQMYHFFTSSEKQGWSLMSPLDYYMYLTHWCFSFVWLYYLLSTLASGYRVASNLARNVDSDWADSATVMQSAHASLTYSAFIVSLLLSQLVTIAFWAGVLMKFIKNQPHDFGGDHGFFICVNVHGLQSVVMLIDFFLLDKVRLQWVHGVLVYGLIALYLPVNYFYTVVRKQRVYEDVFWMQVDKTLGLFGGVLLTLTFVYVMFVAISKTRESCNVETTVDVKSFEDNDDEPLSYGPEKQVDAA</sequence>
<dbReference type="PANTHER" id="PTHR12242">
    <property type="entry name" value="OS02G0130600 PROTEIN-RELATED"/>
    <property type="match status" value="1"/>
</dbReference>
<evidence type="ECO:0000313" key="4">
    <source>
        <dbReference type="Proteomes" id="UP000039324"/>
    </source>
</evidence>
<evidence type="ECO:0000313" key="3">
    <source>
        <dbReference type="EMBL" id="SPQ98039.1"/>
    </source>
</evidence>
<dbReference type="EMBL" id="OVEO01000008">
    <property type="protein sequence ID" value="SPQ98039.1"/>
    <property type="molecule type" value="Genomic_DNA"/>
</dbReference>
<name>A0A0G4IX02_PLABS</name>
<keyword evidence="4" id="KW-1185">Reference proteome</keyword>
<evidence type="ECO:0000256" key="1">
    <source>
        <dbReference type="SAM" id="Phobius"/>
    </source>
</evidence>
<dbReference type="EMBL" id="CDSF01000092">
    <property type="protein sequence ID" value="CEO99624.1"/>
    <property type="molecule type" value="Genomic_DNA"/>
</dbReference>
<reference evidence="2 4" key="1">
    <citation type="submission" date="2015-02" db="EMBL/GenBank/DDBJ databases">
        <authorList>
            <person name="Chooi Y.-H."/>
        </authorList>
    </citation>
    <scope>NUCLEOTIDE SEQUENCE [LARGE SCALE GENOMIC DNA]</scope>
    <source>
        <strain evidence="2">E3</strain>
    </source>
</reference>
<gene>
    <name evidence="2" type="ORF">PBRA_007357</name>
    <name evidence="3" type="ORF">PLBR_LOCUS5254</name>
</gene>
<dbReference type="AlphaFoldDB" id="A0A0G4IX02"/>
<feature type="transmembrane region" description="Helical" evidence="1">
    <location>
        <begin position="250"/>
        <end position="271"/>
    </location>
</feature>
<proteinExistence type="predicted"/>
<dbReference type="GO" id="GO:0016020">
    <property type="term" value="C:membrane"/>
    <property type="evidence" value="ECO:0007669"/>
    <property type="project" value="TreeGrafter"/>
</dbReference>
<organism evidence="2 4">
    <name type="scientific">Plasmodiophora brassicae</name>
    <name type="common">Clubroot disease agent</name>
    <dbReference type="NCBI Taxonomy" id="37360"/>
    <lineage>
        <taxon>Eukaryota</taxon>
        <taxon>Sar</taxon>
        <taxon>Rhizaria</taxon>
        <taxon>Endomyxa</taxon>
        <taxon>Phytomyxea</taxon>
        <taxon>Plasmodiophorida</taxon>
        <taxon>Plasmodiophoridae</taxon>
        <taxon>Plasmodiophora</taxon>
    </lineage>
</organism>
<feature type="transmembrane region" description="Helical" evidence="1">
    <location>
        <begin position="210"/>
        <end position="230"/>
    </location>
</feature>
<evidence type="ECO:0000313" key="5">
    <source>
        <dbReference type="Proteomes" id="UP000290189"/>
    </source>
</evidence>
<keyword evidence="3" id="KW-0496">Mitochondrion</keyword>
<accession>A0A0G4IX02</accession>
<keyword evidence="1" id="KW-0812">Transmembrane</keyword>
<keyword evidence="1" id="KW-1133">Transmembrane helix</keyword>
<dbReference type="Proteomes" id="UP000290189">
    <property type="component" value="Unassembled WGS sequence"/>
</dbReference>
<geneLocation type="mitochondrion" evidence="3"/>
<evidence type="ECO:0000313" key="2">
    <source>
        <dbReference type="EMBL" id="CEO99624.1"/>
    </source>
</evidence>
<feature type="transmembrane region" description="Helical" evidence="1">
    <location>
        <begin position="143"/>
        <end position="169"/>
    </location>
</feature>